<reference evidence="4" key="1">
    <citation type="submission" date="2025-08" db="UniProtKB">
        <authorList>
            <consortium name="Ensembl"/>
        </authorList>
    </citation>
    <scope>IDENTIFICATION</scope>
</reference>
<accession>A0A7M4E528</accession>
<dbReference type="GO" id="GO:0005811">
    <property type="term" value="C:lipid droplet"/>
    <property type="evidence" value="ECO:0007669"/>
    <property type="project" value="TreeGrafter"/>
</dbReference>
<sequence>MLTHKPCSLFFKGCGFLIVYELGVVKALKELAPEILRSATKICGSSSGSIVASLVTLESMAECNPFCTPTFDIRSVLLGPISPNIDVLRNIEKLLYKTLPENAHQLASGRLHIILTRVSDRQNVVVSDFRSKEELVQRYIDGNFSSPEPSFYTKTMIIVSALGLDNDICPKDKPGNFFSFYSFQQQFQIQLENIHRVFHCFFPPGHLVSSHQESMQPQAYLLLCGYNKHCLQG</sequence>
<dbReference type="SUPFAM" id="SSF52151">
    <property type="entry name" value="FabD/lysophospholipase-like"/>
    <property type="match status" value="1"/>
</dbReference>
<proteinExistence type="predicted"/>
<evidence type="ECO:0000259" key="3">
    <source>
        <dbReference type="PROSITE" id="PS51635"/>
    </source>
</evidence>
<feature type="short sequence motif" description="GXSXG" evidence="2">
    <location>
        <begin position="44"/>
        <end position="48"/>
    </location>
</feature>
<dbReference type="GO" id="GO:0055088">
    <property type="term" value="P:lipid homeostasis"/>
    <property type="evidence" value="ECO:0007669"/>
    <property type="project" value="TreeGrafter"/>
</dbReference>
<dbReference type="PROSITE" id="PS51635">
    <property type="entry name" value="PNPLA"/>
    <property type="match status" value="1"/>
</dbReference>
<dbReference type="AlphaFoldDB" id="A0A7M4E528"/>
<dbReference type="Pfam" id="PF01734">
    <property type="entry name" value="Patatin"/>
    <property type="match status" value="1"/>
</dbReference>
<dbReference type="Proteomes" id="UP000594220">
    <property type="component" value="Unplaced"/>
</dbReference>
<dbReference type="GO" id="GO:0019433">
    <property type="term" value="P:triglyceride catabolic process"/>
    <property type="evidence" value="ECO:0007669"/>
    <property type="project" value="TreeGrafter"/>
</dbReference>
<organism evidence="4 5">
    <name type="scientific">Crocodylus porosus</name>
    <name type="common">Saltwater crocodile</name>
    <name type="synonym">Estuarine crocodile</name>
    <dbReference type="NCBI Taxonomy" id="8502"/>
    <lineage>
        <taxon>Eukaryota</taxon>
        <taxon>Metazoa</taxon>
        <taxon>Chordata</taxon>
        <taxon>Craniata</taxon>
        <taxon>Vertebrata</taxon>
        <taxon>Euteleostomi</taxon>
        <taxon>Archelosauria</taxon>
        <taxon>Archosauria</taxon>
        <taxon>Crocodylia</taxon>
        <taxon>Longirostres</taxon>
        <taxon>Crocodylidae</taxon>
        <taxon>Crocodylus</taxon>
    </lineage>
</organism>
<keyword evidence="5" id="KW-1185">Reference proteome</keyword>
<comment type="caution">
    <text evidence="2">Lacks conserved residue(s) required for the propagation of feature annotation.</text>
</comment>
<dbReference type="InterPro" id="IPR033562">
    <property type="entry name" value="PLPL"/>
</dbReference>
<dbReference type="GO" id="GO:0004806">
    <property type="term" value="F:triacylglycerol lipase activity"/>
    <property type="evidence" value="ECO:0007669"/>
    <property type="project" value="TreeGrafter"/>
</dbReference>
<reference evidence="4" key="2">
    <citation type="submission" date="2025-09" db="UniProtKB">
        <authorList>
            <consortium name="Ensembl"/>
        </authorList>
    </citation>
    <scope>IDENTIFICATION</scope>
</reference>
<dbReference type="GO" id="GO:0005737">
    <property type="term" value="C:cytoplasm"/>
    <property type="evidence" value="ECO:0007669"/>
    <property type="project" value="TreeGrafter"/>
</dbReference>
<name>A0A7M4E528_CROPO</name>
<dbReference type="InterPro" id="IPR002641">
    <property type="entry name" value="PNPLA_dom"/>
</dbReference>
<evidence type="ECO:0000313" key="4">
    <source>
        <dbReference type="Ensembl" id="ENSCPRP00005004596.1"/>
    </source>
</evidence>
<evidence type="ECO:0000313" key="5">
    <source>
        <dbReference type="Proteomes" id="UP000594220"/>
    </source>
</evidence>
<dbReference type="InterPro" id="IPR016035">
    <property type="entry name" value="Acyl_Trfase/lysoPLipase"/>
</dbReference>
<dbReference type="Ensembl" id="ENSCPRT00005005387.1">
    <property type="protein sequence ID" value="ENSCPRP00005004596.1"/>
    <property type="gene ID" value="ENSCPRG00005003338.1"/>
</dbReference>
<dbReference type="GeneTree" id="ENSGT00940000160828"/>
<dbReference type="PANTHER" id="PTHR12406">
    <property type="entry name" value="CALCIUM-INDEPENDENT PHOSPHOLIPASE A2 IPLA2 -RELATED"/>
    <property type="match status" value="1"/>
</dbReference>
<dbReference type="OMA" id="IAVAFME"/>
<dbReference type="PANTHER" id="PTHR12406:SF23">
    <property type="entry name" value="OMEGA-HYDROXYCERAMIDE TRANSACYLASE"/>
    <property type="match status" value="1"/>
</dbReference>
<dbReference type="Gene3D" id="3.40.1090.10">
    <property type="entry name" value="Cytosolic phospholipase A2 catalytic domain"/>
    <property type="match status" value="1"/>
</dbReference>
<feature type="domain" description="PNPLA" evidence="3">
    <location>
        <begin position="9"/>
        <end position="173"/>
    </location>
</feature>
<keyword evidence="1" id="KW-0443">Lipid metabolism</keyword>
<dbReference type="GO" id="GO:0016020">
    <property type="term" value="C:membrane"/>
    <property type="evidence" value="ECO:0007669"/>
    <property type="project" value="TreeGrafter"/>
</dbReference>
<protein>
    <recommendedName>
        <fullName evidence="3">PNPLA domain-containing protein</fullName>
    </recommendedName>
</protein>
<evidence type="ECO:0000256" key="2">
    <source>
        <dbReference type="PROSITE-ProRule" id="PRU01161"/>
    </source>
</evidence>
<evidence type="ECO:0000256" key="1">
    <source>
        <dbReference type="ARBA" id="ARBA00023098"/>
    </source>
</evidence>